<proteinExistence type="predicted"/>
<organism evidence="2">
    <name type="scientific">Tanacetum cinerariifolium</name>
    <name type="common">Dalmatian daisy</name>
    <name type="synonym">Chrysanthemum cinerariifolium</name>
    <dbReference type="NCBI Taxonomy" id="118510"/>
    <lineage>
        <taxon>Eukaryota</taxon>
        <taxon>Viridiplantae</taxon>
        <taxon>Streptophyta</taxon>
        <taxon>Embryophyta</taxon>
        <taxon>Tracheophyta</taxon>
        <taxon>Spermatophyta</taxon>
        <taxon>Magnoliopsida</taxon>
        <taxon>eudicotyledons</taxon>
        <taxon>Gunneridae</taxon>
        <taxon>Pentapetalae</taxon>
        <taxon>asterids</taxon>
        <taxon>campanulids</taxon>
        <taxon>Asterales</taxon>
        <taxon>Asteraceae</taxon>
        <taxon>Asteroideae</taxon>
        <taxon>Anthemideae</taxon>
        <taxon>Anthemidinae</taxon>
        <taxon>Tanacetum</taxon>
    </lineage>
</organism>
<feature type="region of interest" description="Disordered" evidence="1">
    <location>
        <begin position="385"/>
        <end position="436"/>
    </location>
</feature>
<evidence type="ECO:0000256" key="1">
    <source>
        <dbReference type="SAM" id="MobiDB-lite"/>
    </source>
</evidence>
<dbReference type="EMBL" id="BKCJ010097824">
    <property type="protein sequence ID" value="GEX25501.1"/>
    <property type="molecule type" value="Genomic_DNA"/>
</dbReference>
<gene>
    <name evidence="2" type="ORF">Tci_297476</name>
</gene>
<dbReference type="AlphaFoldDB" id="A0A699H4S3"/>
<accession>A0A699H4S3</accession>
<protein>
    <submittedName>
        <fullName evidence="2">Uncharacterized protein</fullName>
    </submittedName>
</protein>
<sequence length="474" mass="54085">VHTILSLNLSYMCKRLQDPSKKVVITKSSIRHDLKLNDAEGIYDNPSITKKVFTNMKRVGTGFSGVITSLFDTMMVQPVLPTADQDTPIPDAPSSSQPQRKHKPKKKEKNERKETEISSTELPIEELEPTPFNDLLPSEMKSSHKAKITELKSRVEKLKEQNMSFSKELKSFNSKELKSFNSKVDSLTYKKTVKDNEKSYEHGRKIADINADAEEMIEVITTAKIIIDKVSTTGGELNAVDKEPVSDAPININIAQPSEATKTTVDITAAHNAKGIFFHDVEESTTRTASSKEQVKDKGKAKLVKEPKVLKSRKAHIEIDAEVARRIEAEWNADMQDNIDWNEVVKQNMARFKMKFFKGMSYEEIRPLFEEEYNKVQTLFKEGPEMDAERIKAPRKENVKKDQTAKKQKGDELKKENAKKQKLEEQQEAEEVKRNLEMVHDDEDDVFVNVAPLYSKPLTIVDYKIYKEGKSTFK</sequence>
<name>A0A699H4S3_TANCI</name>
<feature type="region of interest" description="Disordered" evidence="1">
    <location>
        <begin position="81"/>
        <end position="143"/>
    </location>
</feature>
<feature type="non-terminal residue" evidence="2">
    <location>
        <position position="1"/>
    </location>
</feature>
<evidence type="ECO:0000313" key="2">
    <source>
        <dbReference type="EMBL" id="GEX25501.1"/>
    </source>
</evidence>
<reference evidence="2" key="1">
    <citation type="journal article" date="2019" name="Sci. Rep.">
        <title>Draft genome of Tanacetum cinerariifolium, the natural source of mosquito coil.</title>
        <authorList>
            <person name="Yamashiro T."/>
            <person name="Shiraishi A."/>
            <person name="Satake H."/>
            <person name="Nakayama K."/>
        </authorList>
    </citation>
    <scope>NUCLEOTIDE SEQUENCE</scope>
</reference>
<comment type="caution">
    <text evidence="2">The sequence shown here is derived from an EMBL/GenBank/DDBJ whole genome shotgun (WGS) entry which is preliminary data.</text>
</comment>